<comment type="function">
    <text evidence="9">Mediates both low-affinity uptake and efflux of sugar across the membrane.</text>
</comment>
<evidence type="ECO:0000256" key="4">
    <source>
        <dbReference type="ARBA" id="ARBA00022597"/>
    </source>
</evidence>
<dbReference type="GO" id="GO:0051260">
    <property type="term" value="P:protein homooligomerization"/>
    <property type="evidence" value="ECO:0007669"/>
    <property type="project" value="UniProtKB-ARBA"/>
</dbReference>
<feature type="transmembrane region" description="Helical" evidence="9">
    <location>
        <begin position="78"/>
        <end position="96"/>
    </location>
</feature>
<keyword evidence="6" id="KW-0677">Repeat</keyword>
<evidence type="ECO:0000256" key="2">
    <source>
        <dbReference type="ARBA" id="ARBA00007809"/>
    </source>
</evidence>
<feature type="transmembrane region" description="Helical" evidence="9">
    <location>
        <begin position="213"/>
        <end position="234"/>
    </location>
</feature>
<keyword evidence="8 9" id="KW-0472">Membrane</keyword>
<keyword evidence="4 9" id="KW-0762">Sugar transport</keyword>
<evidence type="ECO:0000256" key="1">
    <source>
        <dbReference type="ARBA" id="ARBA00004127"/>
    </source>
</evidence>
<feature type="transmembrane region" description="Helical" evidence="9">
    <location>
        <begin position="132"/>
        <end position="152"/>
    </location>
</feature>
<evidence type="ECO:0000256" key="9">
    <source>
        <dbReference type="RuleBase" id="RU910715"/>
    </source>
</evidence>
<organism evidence="10">
    <name type="scientific">Prunus dulcis</name>
    <name type="common">Almond</name>
    <name type="synonym">Amygdalus dulcis</name>
    <dbReference type="NCBI Taxonomy" id="3755"/>
    <lineage>
        <taxon>Eukaryota</taxon>
        <taxon>Viridiplantae</taxon>
        <taxon>Streptophyta</taxon>
        <taxon>Embryophyta</taxon>
        <taxon>Tracheophyta</taxon>
        <taxon>Spermatophyta</taxon>
        <taxon>Magnoliopsida</taxon>
        <taxon>eudicotyledons</taxon>
        <taxon>Gunneridae</taxon>
        <taxon>Pentapetalae</taxon>
        <taxon>rosids</taxon>
        <taxon>fabids</taxon>
        <taxon>Rosales</taxon>
        <taxon>Rosaceae</taxon>
        <taxon>Amygdaloideae</taxon>
        <taxon>Amygdaleae</taxon>
        <taxon>Prunus</taxon>
    </lineage>
</organism>
<dbReference type="Gene3D" id="1.20.1280.290">
    <property type="match status" value="2"/>
</dbReference>
<evidence type="ECO:0000256" key="8">
    <source>
        <dbReference type="ARBA" id="ARBA00023136"/>
    </source>
</evidence>
<keyword evidence="7 9" id="KW-1133">Transmembrane helix</keyword>
<comment type="subcellular location">
    <subcellularLocation>
        <location evidence="1">Endomembrane system</location>
        <topology evidence="1">Multi-pass membrane protein</topology>
    </subcellularLocation>
</comment>
<dbReference type="PANTHER" id="PTHR10791">
    <property type="entry name" value="RAG1-ACTIVATING PROTEIN 1"/>
    <property type="match status" value="1"/>
</dbReference>
<dbReference type="InterPro" id="IPR004316">
    <property type="entry name" value="SWEET_rpt"/>
</dbReference>
<sequence length="266" mass="29764">MRPTPELLHKYQPSDSRNLTLSHSLTLVLVLVLNSLSNSKKQASRRKDGDRRCSSKRRRPTFYRIIKKKTVEEFKPDPYIATVLNCLFWCLYGMPFVHPDSLLVVTINELGLFWSSHILLSSSFMLRKKVAFGLAFDVVLFVAIAVISLTALHGTKKRSLMVGIVCDIFNIIMYGKGYQTKSVKYMPFYLSLTNFLNGCCWTAYALIKFDIYMLVSNGLGAVSGAIQLILYAAYCKSTPKDDDDFAGKPTTEVQLSNTNAAAAASV</sequence>
<dbReference type="GO" id="GO:0016020">
    <property type="term" value="C:membrane"/>
    <property type="evidence" value="ECO:0007669"/>
    <property type="project" value="InterPro"/>
</dbReference>
<evidence type="ECO:0000256" key="5">
    <source>
        <dbReference type="ARBA" id="ARBA00022692"/>
    </source>
</evidence>
<evidence type="ECO:0000256" key="3">
    <source>
        <dbReference type="ARBA" id="ARBA00022448"/>
    </source>
</evidence>
<comment type="caution">
    <text evidence="9">Lacks conserved residue(s) required for the propagation of feature annotation.</text>
</comment>
<dbReference type="GO" id="GO:0051119">
    <property type="term" value="F:sugar transmembrane transporter activity"/>
    <property type="evidence" value="ECO:0007669"/>
    <property type="project" value="InterPro"/>
</dbReference>
<reference evidence="10" key="1">
    <citation type="journal article" date="2019" name="Science">
        <title>Mutation of a bHLH transcription factor allowed almond domestication.</title>
        <authorList>
            <person name="Sanchez-Perez R."/>
            <person name="Pavan S."/>
            <person name="Mazzeo R."/>
            <person name="Moldovan C."/>
            <person name="Aiese Cigliano R."/>
            <person name="Del Cueto J."/>
            <person name="Ricciardi F."/>
            <person name="Lotti C."/>
            <person name="Ricciardi L."/>
            <person name="Dicenta F."/>
            <person name="Lopez-Marques R.L."/>
            <person name="Lindberg Moller B."/>
        </authorList>
    </citation>
    <scope>NUCLEOTIDE SEQUENCE</scope>
</reference>
<dbReference type="Pfam" id="PF03083">
    <property type="entry name" value="MtN3_slv"/>
    <property type="match status" value="2"/>
</dbReference>
<evidence type="ECO:0000256" key="6">
    <source>
        <dbReference type="ARBA" id="ARBA00022737"/>
    </source>
</evidence>
<dbReference type="InterPro" id="IPR047664">
    <property type="entry name" value="SWEET"/>
</dbReference>
<keyword evidence="5 9" id="KW-0812">Transmembrane</keyword>
<dbReference type="PANTHER" id="PTHR10791:SF236">
    <property type="entry name" value="BIDIRECTIONAL SUGAR TRANSPORTER SWEET8"/>
    <property type="match status" value="1"/>
</dbReference>
<protein>
    <recommendedName>
        <fullName evidence="9">Bidirectional sugar transporter SWEET</fullName>
    </recommendedName>
</protein>
<dbReference type="AlphaFoldDB" id="A0A4Y1R8X9"/>
<evidence type="ECO:0000313" key="10">
    <source>
        <dbReference type="EMBL" id="BBH00397.1"/>
    </source>
</evidence>
<proteinExistence type="inferred from homology"/>
<accession>A0A4Y1R8X9</accession>
<gene>
    <name evidence="10" type="ORF">Prudu_010373</name>
</gene>
<evidence type="ECO:0000256" key="7">
    <source>
        <dbReference type="ARBA" id="ARBA00022989"/>
    </source>
</evidence>
<feature type="transmembrane region" description="Helical" evidence="9">
    <location>
        <begin position="187"/>
        <end position="207"/>
    </location>
</feature>
<name>A0A4Y1R8X9_PRUDU</name>
<dbReference type="FunFam" id="1.20.1280.290:FF:000002">
    <property type="entry name" value="Bidirectional sugar transporter SWEET"/>
    <property type="match status" value="1"/>
</dbReference>
<keyword evidence="3 9" id="KW-0813">Transport</keyword>
<dbReference type="EMBL" id="AP019299">
    <property type="protein sequence ID" value="BBH00397.1"/>
    <property type="molecule type" value="Genomic_DNA"/>
</dbReference>
<dbReference type="GO" id="GO:0012505">
    <property type="term" value="C:endomembrane system"/>
    <property type="evidence" value="ECO:0007669"/>
    <property type="project" value="UniProtKB-SubCell"/>
</dbReference>
<feature type="transmembrane region" description="Helical" evidence="9">
    <location>
        <begin position="20"/>
        <end position="37"/>
    </location>
</feature>
<comment type="similarity">
    <text evidence="2 9">Belongs to the SWEET sugar transporter family.</text>
</comment>